<dbReference type="Pfam" id="PF13240">
    <property type="entry name" value="Zn_Ribbon_1"/>
    <property type="match status" value="1"/>
</dbReference>
<proteinExistence type="predicted"/>
<gene>
    <name evidence="4" type="ORF">DSAG12_03856</name>
</gene>
<dbReference type="Proteomes" id="UP000321408">
    <property type="component" value="Chromosome"/>
</dbReference>
<dbReference type="KEGG" id="psyt:DSAG12_03856"/>
<organism evidence="4 5">
    <name type="scientific">Promethearchaeum syntrophicum</name>
    <dbReference type="NCBI Taxonomy" id="2594042"/>
    <lineage>
        <taxon>Archaea</taxon>
        <taxon>Promethearchaeati</taxon>
        <taxon>Promethearchaeota</taxon>
        <taxon>Promethearchaeia</taxon>
        <taxon>Promethearchaeales</taxon>
        <taxon>Promethearchaeaceae</taxon>
        <taxon>Promethearchaeum</taxon>
    </lineage>
</organism>
<dbReference type="InterPro" id="IPR026870">
    <property type="entry name" value="Zinc_ribbon_dom"/>
</dbReference>
<feature type="domain" description="Zinc-ribbon" evidence="3">
    <location>
        <begin position="116"/>
        <end position="138"/>
    </location>
</feature>
<evidence type="ECO:0000313" key="5">
    <source>
        <dbReference type="Proteomes" id="UP000321408"/>
    </source>
</evidence>
<keyword evidence="2" id="KW-0812">Transmembrane</keyword>
<evidence type="ECO:0000256" key="1">
    <source>
        <dbReference type="SAM" id="MobiDB-lite"/>
    </source>
</evidence>
<feature type="region of interest" description="Disordered" evidence="1">
    <location>
        <begin position="79"/>
        <end position="104"/>
    </location>
</feature>
<dbReference type="EMBL" id="CP042905">
    <property type="protein sequence ID" value="QEE18018.1"/>
    <property type="molecule type" value="Genomic_DNA"/>
</dbReference>
<evidence type="ECO:0000256" key="2">
    <source>
        <dbReference type="SAM" id="Phobius"/>
    </source>
</evidence>
<keyword evidence="2" id="KW-0472">Membrane</keyword>
<feature type="compositionally biased region" description="Polar residues" evidence="1">
    <location>
        <begin position="86"/>
        <end position="95"/>
    </location>
</feature>
<reference evidence="4 5" key="2">
    <citation type="journal article" date="2024" name="Int. J. Syst. Evol. Microbiol.">
        <title>Promethearchaeum syntrophicum gen. nov., sp. nov., an anaerobic, obligately syntrophic archaeon, the first isolate of the lineage 'Asgard' archaea, and proposal of the new archaeal phylum Promethearchaeota phyl. nov. and kingdom Promethearchaeati regn. nov.</title>
        <authorList>
            <person name="Imachi H."/>
            <person name="Nobu M.K."/>
            <person name="Kato S."/>
            <person name="Takaki Y."/>
            <person name="Miyazaki M."/>
            <person name="Miyata M."/>
            <person name="Ogawara M."/>
            <person name="Saito Y."/>
            <person name="Sakai S."/>
            <person name="Tahara Y.O."/>
            <person name="Takano Y."/>
            <person name="Tasumi E."/>
            <person name="Uematsu K."/>
            <person name="Yoshimura T."/>
            <person name="Itoh T."/>
            <person name="Ohkuma M."/>
            <person name="Takai K."/>
        </authorList>
    </citation>
    <scope>NUCLEOTIDE SEQUENCE [LARGE SCALE GENOMIC DNA]</scope>
    <source>
        <strain evidence="4 5">MK-D1</strain>
    </source>
</reference>
<keyword evidence="5" id="KW-1185">Reference proteome</keyword>
<protein>
    <submittedName>
        <fullName evidence="4">Zinc ribbon domain-containing protein</fullName>
    </submittedName>
</protein>
<accession>A0A5B9DFF5</accession>
<evidence type="ECO:0000313" key="4">
    <source>
        <dbReference type="EMBL" id="QEE18018.1"/>
    </source>
</evidence>
<reference evidence="4 5" key="1">
    <citation type="journal article" date="2020" name="Nature">
        <title>Isolation of an archaeon at the prokaryote-eukaryote interface.</title>
        <authorList>
            <person name="Imachi H."/>
            <person name="Nobu M.K."/>
            <person name="Nakahara N."/>
            <person name="Morono Y."/>
            <person name="Ogawara M."/>
            <person name="Takaki Y."/>
            <person name="Takano Y."/>
            <person name="Uematsu K."/>
            <person name="Ikuta T."/>
            <person name="Ito M."/>
            <person name="Matsui Y."/>
            <person name="Miyazaki M."/>
            <person name="Murata K."/>
            <person name="Saito Y."/>
            <person name="Sakai S."/>
            <person name="Song C."/>
            <person name="Tasumi E."/>
            <person name="Yamanaka Y."/>
            <person name="Yamaguchi T."/>
            <person name="Kamagata Y."/>
            <person name="Tamaki H."/>
            <person name="Takai K."/>
        </authorList>
    </citation>
    <scope>NUCLEOTIDE SEQUENCE [LARGE SCALE GENOMIC DNA]</scope>
    <source>
        <strain evidence="4 5">MK-D1</strain>
    </source>
</reference>
<dbReference type="GeneID" id="41331820"/>
<keyword evidence="2" id="KW-1133">Transmembrane helix</keyword>
<dbReference type="AlphaFoldDB" id="A0A5B9DFF5"/>
<dbReference type="RefSeq" id="WP_147664903.1">
    <property type="nucleotide sequence ID" value="NZ_CP042905.2"/>
</dbReference>
<name>A0A5B9DFF5_9ARCH</name>
<feature type="transmembrane region" description="Helical" evidence="2">
    <location>
        <begin position="29"/>
        <end position="51"/>
    </location>
</feature>
<sequence length="142" mass="15927">MKNTHCSYDSSRAGESERLSLARKEMKDAWIGLIIVSIVMAALFHSAWWSLIPRVVLFIHAIDKTAKYSRIKDADRRLKAQESRQRQYGTPTETSYYGKPEQPTIITSPSKATSGFCPLCGQKHERDAVFCSACGTDLRQGA</sequence>
<evidence type="ECO:0000259" key="3">
    <source>
        <dbReference type="Pfam" id="PF13240"/>
    </source>
</evidence>